<dbReference type="GO" id="GO:0009695">
    <property type="term" value="P:jasmonic acid biosynthetic process"/>
    <property type="evidence" value="ECO:0007669"/>
    <property type="project" value="InterPro"/>
</dbReference>
<feature type="chain" id="PRO_5011823641" description="Dirigent protein" evidence="4">
    <location>
        <begin position="24"/>
        <end position="214"/>
    </location>
</feature>
<dbReference type="Proteomes" id="UP000054558">
    <property type="component" value="Unassembled WGS sequence"/>
</dbReference>
<gene>
    <name evidence="5" type="ORF">KFL_000770210</name>
</gene>
<dbReference type="InterPro" id="IPR004265">
    <property type="entry name" value="Dirigent"/>
</dbReference>
<evidence type="ECO:0000256" key="2">
    <source>
        <dbReference type="ARBA" id="ARBA00011738"/>
    </source>
</evidence>
<reference evidence="5 6" key="1">
    <citation type="journal article" date="2014" name="Nat. Commun.">
        <title>Klebsormidium flaccidum genome reveals primary factors for plant terrestrial adaptation.</title>
        <authorList>
            <person name="Hori K."/>
            <person name="Maruyama F."/>
            <person name="Fujisawa T."/>
            <person name="Togashi T."/>
            <person name="Yamamoto N."/>
            <person name="Seo M."/>
            <person name="Sato S."/>
            <person name="Yamada T."/>
            <person name="Mori H."/>
            <person name="Tajima N."/>
            <person name="Moriyama T."/>
            <person name="Ikeuchi M."/>
            <person name="Watanabe M."/>
            <person name="Wada H."/>
            <person name="Kobayashi K."/>
            <person name="Saito M."/>
            <person name="Masuda T."/>
            <person name="Sasaki-Sekimoto Y."/>
            <person name="Mashiguchi K."/>
            <person name="Awai K."/>
            <person name="Shimojima M."/>
            <person name="Masuda S."/>
            <person name="Iwai M."/>
            <person name="Nobusawa T."/>
            <person name="Narise T."/>
            <person name="Kondo S."/>
            <person name="Saito H."/>
            <person name="Sato R."/>
            <person name="Murakawa M."/>
            <person name="Ihara Y."/>
            <person name="Oshima-Yamada Y."/>
            <person name="Ohtaka K."/>
            <person name="Satoh M."/>
            <person name="Sonobe K."/>
            <person name="Ishii M."/>
            <person name="Ohtani R."/>
            <person name="Kanamori-Sato M."/>
            <person name="Honoki R."/>
            <person name="Miyazaki D."/>
            <person name="Mochizuki H."/>
            <person name="Umetsu J."/>
            <person name="Higashi K."/>
            <person name="Shibata D."/>
            <person name="Kamiya Y."/>
            <person name="Sato N."/>
            <person name="Nakamura Y."/>
            <person name="Tabata S."/>
            <person name="Ida S."/>
            <person name="Kurokawa K."/>
            <person name="Ohta H."/>
        </authorList>
    </citation>
    <scope>NUCLEOTIDE SEQUENCE [LARGE SCALE GENOMIC DNA]</scope>
    <source>
        <strain evidence="5 6">NIES-2285</strain>
    </source>
</reference>
<dbReference type="Gene3D" id="2.40.480.10">
    <property type="entry name" value="Allene oxide cyclase-like"/>
    <property type="match status" value="1"/>
</dbReference>
<dbReference type="GO" id="GO:0046423">
    <property type="term" value="F:allene-oxide cyclase activity"/>
    <property type="evidence" value="ECO:0007669"/>
    <property type="project" value="InterPro"/>
</dbReference>
<dbReference type="GO" id="GO:0048046">
    <property type="term" value="C:apoplast"/>
    <property type="evidence" value="ECO:0007669"/>
    <property type="project" value="UniProtKB-SubCell"/>
</dbReference>
<accession>A0A1Y1HZP6</accession>
<dbReference type="Pfam" id="PF03018">
    <property type="entry name" value="Dirigent"/>
    <property type="match status" value="1"/>
</dbReference>
<feature type="signal peptide" evidence="4">
    <location>
        <begin position="1"/>
        <end position="23"/>
    </location>
</feature>
<evidence type="ECO:0000256" key="4">
    <source>
        <dbReference type="RuleBase" id="RU363099"/>
    </source>
</evidence>
<dbReference type="SUPFAM" id="SSF141493">
    <property type="entry name" value="Allene oxide cyclase-like"/>
    <property type="match status" value="1"/>
</dbReference>
<protein>
    <recommendedName>
        <fullName evidence="4">Dirigent protein</fullName>
    </recommendedName>
</protein>
<keyword evidence="4" id="KW-0732">Signal</keyword>
<evidence type="ECO:0000256" key="1">
    <source>
        <dbReference type="ARBA" id="ARBA00010746"/>
    </source>
</evidence>
<keyword evidence="3 4" id="KW-0964">Secreted</keyword>
<comment type="similarity">
    <text evidence="1 4">Belongs to the plant dirigent protein family.</text>
</comment>
<keyword evidence="6" id="KW-1185">Reference proteome</keyword>
<evidence type="ECO:0000313" key="5">
    <source>
        <dbReference type="EMBL" id="GAQ81328.1"/>
    </source>
</evidence>
<sequence>MVSTSSLLTLLVLVSCAIVAVTAQNYTEVKLQVIETATPTTMPDEGTYGFGDSNYFRNQLTDFRNGTILGHSQGTCLVTASDNIRKYCESECTQFFVFAAGSISMEGQFLNTPSSLAVTGGTGIYSRATGVCVQSTLSSDGNGTFQYGYNCEFSVLNPPIRDPIPLALTIGAPPVNGACSARAYPNQCYASDRRSSICCPAECPLAPTITAVCA</sequence>
<keyword evidence="4" id="KW-0052">Apoplast</keyword>
<name>A0A1Y1HZP6_KLENI</name>
<dbReference type="InterPro" id="IPR034871">
    <property type="entry name" value="Allene_oxi_cyc_sf"/>
</dbReference>
<dbReference type="EMBL" id="DF237026">
    <property type="protein sequence ID" value="GAQ81328.1"/>
    <property type="molecule type" value="Genomic_DNA"/>
</dbReference>
<comment type="subcellular location">
    <subcellularLocation>
        <location evidence="4">Secreted</location>
        <location evidence="4">Extracellular space</location>
        <location evidence="4">Apoplast</location>
    </subcellularLocation>
</comment>
<comment type="function">
    <text evidence="4">Dirigent proteins impart stereoselectivity on the phenoxy radical-coupling reaction, yielding optically active lignans from two molecules of coniferyl alcohol in the biosynthesis of lignans, flavonolignans, and alkaloids and thus plays a central role in plant secondary metabolism.</text>
</comment>
<dbReference type="GO" id="GO:0009699">
    <property type="term" value="P:phenylpropanoid biosynthetic process"/>
    <property type="evidence" value="ECO:0007669"/>
    <property type="project" value="UniProtKB-ARBA"/>
</dbReference>
<comment type="subunit">
    <text evidence="2 4">Homodimer.</text>
</comment>
<dbReference type="InterPro" id="IPR044859">
    <property type="entry name" value="Allene_oxi_cyc_Dirigent"/>
</dbReference>
<dbReference type="AlphaFoldDB" id="A0A1Y1HZP6"/>
<evidence type="ECO:0000256" key="3">
    <source>
        <dbReference type="ARBA" id="ARBA00022525"/>
    </source>
</evidence>
<evidence type="ECO:0000313" key="6">
    <source>
        <dbReference type="Proteomes" id="UP000054558"/>
    </source>
</evidence>
<proteinExistence type="inferred from homology"/>
<organism evidence="5 6">
    <name type="scientific">Klebsormidium nitens</name>
    <name type="common">Green alga</name>
    <name type="synonym">Ulothrix nitens</name>
    <dbReference type="NCBI Taxonomy" id="105231"/>
    <lineage>
        <taxon>Eukaryota</taxon>
        <taxon>Viridiplantae</taxon>
        <taxon>Streptophyta</taxon>
        <taxon>Klebsormidiophyceae</taxon>
        <taxon>Klebsormidiales</taxon>
        <taxon>Klebsormidiaceae</taxon>
        <taxon>Klebsormidium</taxon>
    </lineage>
</organism>